<protein>
    <submittedName>
        <fullName evidence="1">Uncharacterized protein</fullName>
    </submittedName>
</protein>
<evidence type="ECO:0000313" key="1">
    <source>
        <dbReference type="EMBL" id="GMN61897.1"/>
    </source>
</evidence>
<gene>
    <name evidence="1" type="ORF">TIFTF001_030996</name>
</gene>
<proteinExistence type="predicted"/>
<dbReference type="EMBL" id="BTGU01000119">
    <property type="protein sequence ID" value="GMN61897.1"/>
    <property type="molecule type" value="Genomic_DNA"/>
</dbReference>
<dbReference type="AlphaFoldDB" id="A0AA88J4W0"/>
<reference evidence="1" key="1">
    <citation type="submission" date="2023-07" db="EMBL/GenBank/DDBJ databases">
        <title>draft genome sequence of fig (Ficus carica).</title>
        <authorList>
            <person name="Takahashi T."/>
            <person name="Nishimura K."/>
        </authorList>
    </citation>
    <scope>NUCLEOTIDE SEQUENCE</scope>
</reference>
<name>A0AA88J4W0_FICCA</name>
<sequence length="71" mass="7501">MTIAYYPKNFRNALKPSSPWMSSTGCRPIAGAVLLRHRHCLHVSAPLAGAVSSLSLSPASLLGQPVATARD</sequence>
<comment type="caution">
    <text evidence="1">The sequence shown here is derived from an EMBL/GenBank/DDBJ whole genome shotgun (WGS) entry which is preliminary data.</text>
</comment>
<keyword evidence="2" id="KW-1185">Reference proteome</keyword>
<evidence type="ECO:0000313" key="2">
    <source>
        <dbReference type="Proteomes" id="UP001187192"/>
    </source>
</evidence>
<dbReference type="Proteomes" id="UP001187192">
    <property type="component" value="Unassembled WGS sequence"/>
</dbReference>
<accession>A0AA88J4W0</accession>
<organism evidence="1 2">
    <name type="scientific">Ficus carica</name>
    <name type="common">Common fig</name>
    <dbReference type="NCBI Taxonomy" id="3494"/>
    <lineage>
        <taxon>Eukaryota</taxon>
        <taxon>Viridiplantae</taxon>
        <taxon>Streptophyta</taxon>
        <taxon>Embryophyta</taxon>
        <taxon>Tracheophyta</taxon>
        <taxon>Spermatophyta</taxon>
        <taxon>Magnoliopsida</taxon>
        <taxon>eudicotyledons</taxon>
        <taxon>Gunneridae</taxon>
        <taxon>Pentapetalae</taxon>
        <taxon>rosids</taxon>
        <taxon>fabids</taxon>
        <taxon>Rosales</taxon>
        <taxon>Moraceae</taxon>
        <taxon>Ficeae</taxon>
        <taxon>Ficus</taxon>
    </lineage>
</organism>